<evidence type="ECO:0000256" key="3">
    <source>
        <dbReference type="ARBA" id="ARBA00022490"/>
    </source>
</evidence>
<evidence type="ECO:0000256" key="5">
    <source>
        <dbReference type="SAM" id="MobiDB-lite"/>
    </source>
</evidence>
<keyword evidence="7" id="KW-1185">Reference proteome</keyword>
<dbReference type="GO" id="GO:0035556">
    <property type="term" value="P:intracellular signal transduction"/>
    <property type="evidence" value="ECO:0007669"/>
    <property type="project" value="InterPro"/>
</dbReference>
<evidence type="ECO:0000313" key="7">
    <source>
        <dbReference type="Proteomes" id="UP000287033"/>
    </source>
</evidence>
<gene>
    <name evidence="6" type="ORF">chiPu_0012308</name>
</gene>
<dbReference type="PANTHER" id="PTHR46184">
    <property type="entry name" value="UNCONVENTIONAL MYOSIN-IXB-LIKE PROTEIN"/>
    <property type="match status" value="1"/>
</dbReference>
<dbReference type="OrthoDB" id="8960641at2759"/>
<feature type="region of interest" description="Disordered" evidence="5">
    <location>
        <begin position="86"/>
        <end position="272"/>
    </location>
</feature>
<keyword evidence="3" id="KW-0963">Cytoplasm</keyword>
<feature type="compositionally biased region" description="Acidic residues" evidence="5">
    <location>
        <begin position="34"/>
        <end position="49"/>
    </location>
</feature>
<dbReference type="GO" id="GO:0051015">
    <property type="term" value="F:actin filament binding"/>
    <property type="evidence" value="ECO:0007669"/>
    <property type="project" value="TreeGrafter"/>
</dbReference>
<dbReference type="GO" id="GO:0044295">
    <property type="term" value="C:axonal growth cone"/>
    <property type="evidence" value="ECO:0007669"/>
    <property type="project" value="TreeGrafter"/>
</dbReference>
<dbReference type="PANTHER" id="PTHR46184:SF3">
    <property type="entry name" value="UNCONVENTIONAL MYOSIN-IXA"/>
    <property type="match status" value="1"/>
</dbReference>
<keyword evidence="4" id="KW-0472">Membrane</keyword>
<feature type="compositionally biased region" description="Low complexity" evidence="5">
    <location>
        <begin position="161"/>
        <end position="170"/>
    </location>
</feature>
<evidence type="ECO:0000256" key="1">
    <source>
        <dbReference type="ARBA" id="ARBA00004370"/>
    </source>
</evidence>
<dbReference type="AlphaFoldDB" id="A0A401STV1"/>
<proteinExistence type="predicted"/>
<evidence type="ECO:0000256" key="2">
    <source>
        <dbReference type="ARBA" id="ARBA00004496"/>
    </source>
</evidence>
<dbReference type="EMBL" id="BEZZ01000547">
    <property type="protein sequence ID" value="GCC33837.1"/>
    <property type="molecule type" value="Genomic_DNA"/>
</dbReference>
<comment type="caution">
    <text evidence="6">The sequence shown here is derived from an EMBL/GenBank/DDBJ whole genome shotgun (WGS) entry which is preliminary data.</text>
</comment>
<dbReference type="GO" id="GO:0016020">
    <property type="term" value="C:membrane"/>
    <property type="evidence" value="ECO:0007669"/>
    <property type="project" value="UniProtKB-SubCell"/>
</dbReference>
<sequence length="284" mass="31425">MNRSSIPGKGRLRRSNYSSPGSPIGMRLPSVADVPEETASADESPDMDLTEQQQAAMQQEERALTEQIETLQKEKEELTFEMLALEPRASDDETLESEASIGTADSFENLSMDSEGAVSECSEKKLVSSITPHRPEAVNRLRRPLRKKADSLESVDLAVHSSPTMSSSSSCLPQGGRRFRFRSKSPSPHTLYHTHNIANSPEQRADGDGAYSQLKVQEERPQFTSRGTFNPEKGKQKLKMLKRSAQKPKDPTDGTSSLGKKRSAEPDFSAHQQVVVFGNNEFMV</sequence>
<name>A0A401STV1_CHIPU</name>
<feature type="compositionally biased region" description="Basic residues" evidence="5">
    <location>
        <begin position="236"/>
        <end position="246"/>
    </location>
</feature>
<feature type="region of interest" description="Disordered" evidence="5">
    <location>
        <begin position="1"/>
        <end position="63"/>
    </location>
</feature>
<comment type="subcellular location">
    <subcellularLocation>
        <location evidence="2">Cytoplasm</location>
    </subcellularLocation>
    <subcellularLocation>
        <location evidence="1">Membrane</location>
    </subcellularLocation>
</comment>
<dbReference type="GO" id="GO:0005737">
    <property type="term" value="C:cytoplasm"/>
    <property type="evidence" value="ECO:0007669"/>
    <property type="project" value="UniProtKB-SubCell"/>
</dbReference>
<evidence type="ECO:0000256" key="4">
    <source>
        <dbReference type="ARBA" id="ARBA00023136"/>
    </source>
</evidence>
<dbReference type="STRING" id="137246.A0A401STV1"/>
<dbReference type="GO" id="GO:0045198">
    <property type="term" value="P:establishment of epithelial cell apical/basal polarity"/>
    <property type="evidence" value="ECO:0007669"/>
    <property type="project" value="TreeGrafter"/>
</dbReference>
<dbReference type="Proteomes" id="UP000287033">
    <property type="component" value="Unassembled WGS sequence"/>
</dbReference>
<reference evidence="6 7" key="1">
    <citation type="journal article" date="2018" name="Nat. Ecol. Evol.">
        <title>Shark genomes provide insights into elasmobranch evolution and the origin of vertebrates.</title>
        <authorList>
            <person name="Hara Y"/>
            <person name="Yamaguchi K"/>
            <person name="Onimaru K"/>
            <person name="Kadota M"/>
            <person name="Koyanagi M"/>
            <person name="Keeley SD"/>
            <person name="Tatsumi K"/>
            <person name="Tanaka K"/>
            <person name="Motone F"/>
            <person name="Kageyama Y"/>
            <person name="Nozu R"/>
            <person name="Adachi N"/>
            <person name="Nishimura O"/>
            <person name="Nakagawa R"/>
            <person name="Tanegashima C"/>
            <person name="Kiyatake I"/>
            <person name="Matsumoto R"/>
            <person name="Murakumo K"/>
            <person name="Nishida K"/>
            <person name="Terakita A"/>
            <person name="Kuratani S"/>
            <person name="Sato K"/>
            <person name="Hyodo S Kuraku.S."/>
        </authorList>
    </citation>
    <scope>NUCLEOTIDE SEQUENCE [LARGE SCALE GENOMIC DNA]</scope>
</reference>
<dbReference type="GO" id="GO:0000146">
    <property type="term" value="F:microfilament motor activity"/>
    <property type="evidence" value="ECO:0007669"/>
    <property type="project" value="InterPro"/>
</dbReference>
<protein>
    <submittedName>
        <fullName evidence="6">Uncharacterized protein</fullName>
    </submittedName>
</protein>
<dbReference type="InterPro" id="IPR046987">
    <property type="entry name" value="Myo9"/>
</dbReference>
<dbReference type="GO" id="GO:0005884">
    <property type="term" value="C:actin filament"/>
    <property type="evidence" value="ECO:0007669"/>
    <property type="project" value="TreeGrafter"/>
</dbReference>
<dbReference type="GO" id="GO:0005096">
    <property type="term" value="F:GTPase activator activity"/>
    <property type="evidence" value="ECO:0007669"/>
    <property type="project" value="InterPro"/>
</dbReference>
<evidence type="ECO:0000313" key="6">
    <source>
        <dbReference type="EMBL" id="GCC33837.1"/>
    </source>
</evidence>
<organism evidence="6 7">
    <name type="scientific">Chiloscyllium punctatum</name>
    <name type="common">Brownbanded bambooshark</name>
    <name type="synonym">Hemiscyllium punctatum</name>
    <dbReference type="NCBI Taxonomy" id="137246"/>
    <lineage>
        <taxon>Eukaryota</taxon>
        <taxon>Metazoa</taxon>
        <taxon>Chordata</taxon>
        <taxon>Craniata</taxon>
        <taxon>Vertebrata</taxon>
        <taxon>Chondrichthyes</taxon>
        <taxon>Elasmobranchii</taxon>
        <taxon>Galeomorphii</taxon>
        <taxon>Galeoidea</taxon>
        <taxon>Orectolobiformes</taxon>
        <taxon>Hemiscylliidae</taxon>
        <taxon>Chiloscyllium</taxon>
    </lineage>
</organism>
<accession>A0A401STV1</accession>